<proteinExistence type="predicted"/>
<organism evidence="1">
    <name type="scientific">Arundo donax</name>
    <name type="common">Giant reed</name>
    <name type="synonym">Donax arundinaceus</name>
    <dbReference type="NCBI Taxonomy" id="35708"/>
    <lineage>
        <taxon>Eukaryota</taxon>
        <taxon>Viridiplantae</taxon>
        <taxon>Streptophyta</taxon>
        <taxon>Embryophyta</taxon>
        <taxon>Tracheophyta</taxon>
        <taxon>Spermatophyta</taxon>
        <taxon>Magnoliopsida</taxon>
        <taxon>Liliopsida</taxon>
        <taxon>Poales</taxon>
        <taxon>Poaceae</taxon>
        <taxon>PACMAD clade</taxon>
        <taxon>Arundinoideae</taxon>
        <taxon>Arundineae</taxon>
        <taxon>Arundo</taxon>
    </lineage>
</organism>
<evidence type="ECO:0000313" key="1">
    <source>
        <dbReference type="EMBL" id="JAD24718.1"/>
    </source>
</evidence>
<protein>
    <recommendedName>
        <fullName evidence="2">DUF4220 domain-containing protein</fullName>
    </recommendedName>
</protein>
<evidence type="ECO:0008006" key="2">
    <source>
        <dbReference type="Google" id="ProtNLM"/>
    </source>
</evidence>
<sequence>MLVAVSLSRYCMYLVAEAPDLLPDNSAWTKNRYVAVKEEVEALSKHSRAVPVLKEGVYQHLIDSFRGEDSHEVLKKGSRLGDQLVKKAAERPRGGEAGGEDAVWELLEEFWSEIVLYLAPSDNVKAHIEAVQRGGEFITLLWVLLLHAGITNRPARHVPEA</sequence>
<dbReference type="AlphaFoldDB" id="A0A0A8YG15"/>
<accession>A0A0A8YG15</accession>
<dbReference type="PANTHER" id="PTHR31325">
    <property type="entry name" value="OS01G0798800 PROTEIN-RELATED"/>
    <property type="match status" value="1"/>
</dbReference>
<reference evidence="1" key="1">
    <citation type="submission" date="2014-09" db="EMBL/GenBank/DDBJ databases">
        <authorList>
            <person name="Magalhaes I.L.F."/>
            <person name="Oliveira U."/>
            <person name="Santos F.R."/>
            <person name="Vidigal T.H.D.A."/>
            <person name="Brescovit A.D."/>
            <person name="Santos A.J."/>
        </authorList>
    </citation>
    <scope>NUCLEOTIDE SEQUENCE</scope>
    <source>
        <tissue evidence="1">Shoot tissue taken approximately 20 cm above the soil surface</tissue>
    </source>
</reference>
<dbReference type="Pfam" id="PF04578">
    <property type="entry name" value="DUF594"/>
    <property type="match status" value="1"/>
</dbReference>
<reference evidence="1" key="2">
    <citation type="journal article" date="2015" name="Data Brief">
        <title>Shoot transcriptome of the giant reed, Arundo donax.</title>
        <authorList>
            <person name="Barrero R.A."/>
            <person name="Guerrero F.D."/>
            <person name="Moolhuijzen P."/>
            <person name="Goolsby J.A."/>
            <person name="Tidwell J."/>
            <person name="Bellgard S.E."/>
            <person name="Bellgard M.I."/>
        </authorList>
    </citation>
    <scope>NUCLEOTIDE SEQUENCE</scope>
    <source>
        <tissue evidence="1">Shoot tissue taken approximately 20 cm above the soil surface</tissue>
    </source>
</reference>
<dbReference type="EMBL" id="GBRH01273177">
    <property type="protein sequence ID" value="JAD24718.1"/>
    <property type="molecule type" value="Transcribed_RNA"/>
</dbReference>
<dbReference type="InterPro" id="IPR007658">
    <property type="entry name" value="DUF594"/>
</dbReference>
<name>A0A0A8YG15_ARUDO</name>